<protein>
    <recommendedName>
        <fullName evidence="4">T9SS type A sorting domain-containing protein</fullName>
    </recommendedName>
</protein>
<dbReference type="PANTHER" id="PTHR42754:SF1">
    <property type="entry name" value="LIPOPROTEIN"/>
    <property type="match status" value="1"/>
</dbReference>
<proteinExistence type="predicted"/>
<name>A0A4R4DTQ1_9BACT</name>
<keyword evidence="1" id="KW-0732">Signal</keyword>
<dbReference type="EMBL" id="SKFH01000083">
    <property type="protein sequence ID" value="TCZ63463.1"/>
    <property type="molecule type" value="Genomic_DNA"/>
</dbReference>
<reference evidence="2 3" key="1">
    <citation type="submission" date="2019-03" db="EMBL/GenBank/DDBJ databases">
        <authorList>
            <person name="Kim M.K.M."/>
        </authorList>
    </citation>
    <scope>NUCLEOTIDE SEQUENCE [LARGE SCALE GENOMIC DNA]</scope>
    <source>
        <strain evidence="2 3">17J68-15</strain>
    </source>
</reference>
<dbReference type="PANTHER" id="PTHR42754">
    <property type="entry name" value="ENDOGLUCANASE"/>
    <property type="match status" value="1"/>
</dbReference>
<keyword evidence="3" id="KW-1185">Reference proteome</keyword>
<sequence length="1712" mass="171277">MRSFNLLFALLVIGMQSVLAQAGRPDLTFNPTDAGNGAGDMFNQIVYSTYVQSDNKVLVGGQFSTYNGQAAMRLLRLNSDGTRDETFNSGGSGLIGTVYCITQLSTGKYLVAGTITSYNGTARNSIIRLNADGTLDVAFDAGVGANNSVKAILVQSDGKIVVAGDFTAWNGTATGYIKRLTADGAADATFGSGTGANSVIKTMAQQADGKILLGGSFTNFNGNSKSYFCRLTAAGAFDGTLNSGTGPGLFVNHLLVRSDGKIWVAGNFSTYNGSTRIRIARVNSDGSLDATFTQATGVDRQIYSVVQQADGKLIIGGAFLNHNTTTRQFIARLNTDGALDATYVPPTGTGGDVNTVALQGTSIIAGGSFSTFGGRKRGFLTRLTSTAAVDMTFNTPSGADDLVQSVVALASGKYLVGGSLTSYNGIPATGIACLKSDGTIESAFASGTGTVGAITQFLQQPDGKVLICGSIQQYNGSTANSVARINTDGTIDNTFSSGSGNVASVTYRMLLQPDGKVIIGGTFTTFAGQSRAYIARLTSTGSVDLSFNATGVITGQVRALALQPDGKILVGGTTGSTSNTTKTAYIKRLNADGTLDATFTAGVPIYFSGTSGSCTVSAIGLQSSGRVYIGGDFTFYNGTNNPCTGLAVLNADGSFYQGGFTGATVSSIAVQPNGRAIIAGTFTLVDNVARNGIARVLADGSLDASFDPGSGAQGIFAVALQADGKAIIGGNFTSYNGTGRNRVARLQEYLATPGSISPASYCAGAAIAVPFTVNQSFTAGNVFTLQLSDPTGSFSNPTEIGSLPGTAAGTINGTIPVTAASGNGYKVRVVSSGPLSVGEGSSALQVTGRPDAGTIVYAKAAYCASDDAALPALSGQAGGMFSASPAGLSLDANTGQVVPASSVPGTYQLTYTMAANGCFAAVSTNTSLTVNAAPSATITYPTSPFCVSTGSGSVSLSGTQGGVFSATPAGLSINAISGDFSPSSSTPGTYTVTYSIAASGGCSAYSRTASVTISAAADASISYPGSPYCVSTGTVDATLTGTMGGSFQSTSGLSIDAVSGSINTIASTPGSYTVTYAVAAGGNCPSFSTQAAVVISSAASASISYSANSFCQNSGEQGATRVGTAGGTFSAAPSGLAINSGSGAINTNLSQPGVYTITYSVAAANGCSSFSSSTQVTIIQAFAATIAYPGSPYCLATGTAPVFLSGTNGGSFSAIPAGLSIDPVSGAIDLAASASGIYTVTYGTSSGCGAAGNTQVAIRPGSALLSAPNQVYCSGMLTTPPPFAVVPGFTYSWTNSNPGIGLATSGLGDLPPFVTQNQSATAAYAVIAVYGSGGSGCSFKQQSFRITVQPQPSVSNAPADAALCAGTQVGDQTFTGPVAGTLYTWTNSNPAIGAGAGGSNSIGAFTAQNNTGAAAQATISVTPFANGCAGGTITYTYTVSPSAGSISYPQSTYCQYAWAYVRRSGSAGGVYTASPAGLALNAVDGSINLGASVPGTYHVFYTVSATGGCSASASTVLTINPQATVNPIGNQVFCSGIPTPAIPFAGTATSFSWTNDNASIGLAAAGTGTSLPSFTTVNPGPGPRYAYIKVTPLGNGSSTCPGKLIAFRITVNPCGTITQSGNTGGGAQTLRTALTLSPNPVSGDVLRVGYNGSAKRLTVEVRNANGTTLLKGLQLKGASASVFVGLLHPGTYHLVVGDEESGVQTTLPFVKL</sequence>
<evidence type="ECO:0000313" key="3">
    <source>
        <dbReference type="Proteomes" id="UP000295164"/>
    </source>
</evidence>
<feature type="signal peptide" evidence="1">
    <location>
        <begin position="1"/>
        <end position="20"/>
    </location>
</feature>
<dbReference type="InterPro" id="IPR013431">
    <property type="entry name" value="Delta_60_rpt"/>
</dbReference>
<dbReference type="Gene3D" id="2.80.10.50">
    <property type="match status" value="8"/>
</dbReference>
<evidence type="ECO:0000313" key="2">
    <source>
        <dbReference type="EMBL" id="TCZ63463.1"/>
    </source>
</evidence>
<feature type="chain" id="PRO_5020658091" description="T9SS type A sorting domain-containing protein" evidence="1">
    <location>
        <begin position="21"/>
        <end position="1712"/>
    </location>
</feature>
<evidence type="ECO:0000256" key="1">
    <source>
        <dbReference type="SAM" id="SignalP"/>
    </source>
</evidence>
<gene>
    <name evidence="2" type="ORF">E0486_18520</name>
</gene>
<dbReference type="RefSeq" id="WP_131854543.1">
    <property type="nucleotide sequence ID" value="NZ_SKFH01000083.1"/>
</dbReference>
<dbReference type="Proteomes" id="UP000295164">
    <property type="component" value="Unassembled WGS sequence"/>
</dbReference>
<accession>A0A4R4DTQ1</accession>
<dbReference type="SUPFAM" id="SSF63829">
    <property type="entry name" value="Calcium-dependent phosphotriesterase"/>
    <property type="match status" value="2"/>
</dbReference>
<organism evidence="2 3">
    <name type="scientific">Flaviaesturariibacter aridisoli</name>
    <dbReference type="NCBI Taxonomy" id="2545761"/>
    <lineage>
        <taxon>Bacteria</taxon>
        <taxon>Pseudomonadati</taxon>
        <taxon>Bacteroidota</taxon>
        <taxon>Chitinophagia</taxon>
        <taxon>Chitinophagales</taxon>
        <taxon>Chitinophagaceae</taxon>
        <taxon>Flaviaestuariibacter</taxon>
    </lineage>
</organism>
<dbReference type="NCBIfam" id="TIGR02608">
    <property type="entry name" value="delta_60_rpt"/>
    <property type="match status" value="10"/>
</dbReference>
<dbReference type="OrthoDB" id="9805017at2"/>
<evidence type="ECO:0008006" key="4">
    <source>
        <dbReference type="Google" id="ProtNLM"/>
    </source>
</evidence>
<dbReference type="Pfam" id="PF17164">
    <property type="entry name" value="DUF5122"/>
    <property type="match status" value="13"/>
</dbReference>
<comment type="caution">
    <text evidence="2">The sequence shown here is derived from an EMBL/GenBank/DDBJ whole genome shotgun (WGS) entry which is preliminary data.</text>
</comment>